<evidence type="ECO:0000256" key="2">
    <source>
        <dbReference type="ARBA" id="ARBA00022801"/>
    </source>
</evidence>
<feature type="domain" description="Cellulase Ig-like" evidence="7">
    <location>
        <begin position="2"/>
        <end position="84"/>
    </location>
</feature>
<dbReference type="KEGG" id="ssm:Spirs_1201"/>
<dbReference type="Pfam" id="PF00759">
    <property type="entry name" value="Glyco_hydro_9"/>
    <property type="match status" value="1"/>
</dbReference>
<dbReference type="GO" id="GO:0000272">
    <property type="term" value="P:polysaccharide catabolic process"/>
    <property type="evidence" value="ECO:0007669"/>
    <property type="project" value="UniProtKB-KW"/>
</dbReference>
<evidence type="ECO:0000256" key="3">
    <source>
        <dbReference type="ARBA" id="ARBA00023277"/>
    </source>
</evidence>
<evidence type="ECO:0000259" key="7">
    <source>
        <dbReference type="Pfam" id="PF02927"/>
    </source>
</evidence>
<sequence>MQILTNHIGYHTASAKRMILQCSEALAPNFPAPSAQLIDQDSGSVLRTLPVTSSGSVPGWKDRYFYLFDFSDFTRKGVFRFEVAAGNAQIHGLPFTIGDELLQDSCISDILFYFKGQRSSGRWDLADRSASFFGERSDRVDVHGGWYDAAGDYSKYLSHLSYANYLNPQQIPLVVWSLYSLGEILASRSRYRGTLLVERALEEGAWGADFLVRMLDSGGYFYMTLFDQWNKKSDARMICAFKTKQGERLEEYQAGFRQGGGMAIAALARAARFPRQEIPSDGFDCDAYRQAAEKGYEHLLRHNCDYLDNGRENIIDYYCALLASVELFTTTKDATYLEGARSWACKLSSLFSDEKKCWFAEAGNSRPFFHASDSGMPILSLLRYAEIEVNASLKAETLALVEQACRAELSLASEVHNPFGLARQKVKAVGGKERSSFFVPHENESGYWWQGENARLASLACAMRQAAAALAACGSSEGLLEQMQAFATAQLDWILGFNPFDTCMLAGRGRNNPRYESFYPNAPGGICNGITAGFFDESDIDFLPKAAIERGDHRWRWSEQWIPHGAWFLMALAAEMVDGGDQ</sequence>
<evidence type="ECO:0000256" key="4">
    <source>
        <dbReference type="ARBA" id="ARBA00023295"/>
    </source>
</evidence>
<evidence type="ECO:0000259" key="6">
    <source>
        <dbReference type="Pfam" id="PF00759"/>
    </source>
</evidence>
<dbReference type="Pfam" id="PF02927">
    <property type="entry name" value="CelD_N"/>
    <property type="match status" value="1"/>
</dbReference>
<name>E1R2P8_SEDSS</name>
<dbReference type="InterPro" id="IPR014756">
    <property type="entry name" value="Ig_E-set"/>
</dbReference>
<dbReference type="InterPro" id="IPR008928">
    <property type="entry name" value="6-hairpin_glycosidase_sf"/>
</dbReference>
<keyword evidence="9" id="KW-1185">Reference proteome</keyword>
<comment type="similarity">
    <text evidence="1">Belongs to the glycosyl hydrolase 9 (cellulase E) family.</text>
</comment>
<proteinExistence type="inferred from homology"/>
<organism evidence="8 9">
    <name type="scientific">Sediminispirochaeta smaragdinae (strain DSM 11293 / JCM 15392 / SEBR 4228)</name>
    <name type="common">Spirochaeta smaragdinae</name>
    <dbReference type="NCBI Taxonomy" id="573413"/>
    <lineage>
        <taxon>Bacteria</taxon>
        <taxon>Pseudomonadati</taxon>
        <taxon>Spirochaetota</taxon>
        <taxon>Spirochaetia</taxon>
        <taxon>Spirochaetales</taxon>
        <taxon>Spirochaetaceae</taxon>
        <taxon>Sediminispirochaeta</taxon>
    </lineage>
</organism>
<gene>
    <name evidence="8" type="ordered locus">Spirs_1201</name>
</gene>
<dbReference type="InterPro" id="IPR001701">
    <property type="entry name" value="Glyco_hydro_9"/>
</dbReference>
<dbReference type="InterPro" id="IPR013783">
    <property type="entry name" value="Ig-like_fold"/>
</dbReference>
<dbReference type="Gene3D" id="1.50.10.10">
    <property type="match status" value="1"/>
</dbReference>
<dbReference type="eggNOG" id="ENOG502Z8YH">
    <property type="taxonomic scope" value="Bacteria"/>
</dbReference>
<evidence type="ECO:0000256" key="5">
    <source>
        <dbReference type="ARBA" id="ARBA00023326"/>
    </source>
</evidence>
<feature type="domain" description="Glycoside hydrolase family 9" evidence="6">
    <location>
        <begin position="107"/>
        <end position="514"/>
    </location>
</feature>
<dbReference type="STRING" id="573413.Spirs_1201"/>
<reference evidence="8 9" key="1">
    <citation type="journal article" date="2010" name="Stand. Genomic Sci.">
        <title>Complete genome sequence of Spirochaeta smaragdinae type strain (SEBR 4228).</title>
        <authorList>
            <person name="Mavromatis K."/>
            <person name="Yasawong M."/>
            <person name="Chertkov O."/>
            <person name="Lapidus A."/>
            <person name="Lucas S."/>
            <person name="Nolan M."/>
            <person name="Del Rio T.G."/>
            <person name="Tice H."/>
            <person name="Cheng J.F."/>
            <person name="Pitluck S."/>
            <person name="Liolios K."/>
            <person name="Ivanova N."/>
            <person name="Tapia R."/>
            <person name="Han C."/>
            <person name="Bruce D."/>
            <person name="Goodwin L."/>
            <person name="Pati A."/>
            <person name="Chen A."/>
            <person name="Palaniappan K."/>
            <person name="Land M."/>
            <person name="Hauser L."/>
            <person name="Chang Y.J."/>
            <person name="Jeffries C.D."/>
            <person name="Detter J.C."/>
            <person name="Rohde M."/>
            <person name="Brambilla E."/>
            <person name="Spring S."/>
            <person name="Goker M."/>
            <person name="Sikorski J."/>
            <person name="Woyke T."/>
            <person name="Bristow J."/>
            <person name="Eisen J.A."/>
            <person name="Markowitz V."/>
            <person name="Hugenholtz P."/>
            <person name="Klenk H.P."/>
            <person name="Kyrpides N.C."/>
        </authorList>
    </citation>
    <scope>NUCLEOTIDE SEQUENCE [LARGE SCALE GENOMIC DNA]</scope>
    <source>
        <strain evidence="9">DSM 11293 / JCM 15392 / SEBR 4228</strain>
    </source>
</reference>
<dbReference type="Proteomes" id="UP000002318">
    <property type="component" value="Chromosome"/>
</dbReference>
<dbReference type="PANTHER" id="PTHR22298">
    <property type="entry name" value="ENDO-1,4-BETA-GLUCANASE"/>
    <property type="match status" value="1"/>
</dbReference>
<dbReference type="GO" id="GO:0008810">
    <property type="term" value="F:cellulase activity"/>
    <property type="evidence" value="ECO:0007669"/>
    <property type="project" value="InterPro"/>
</dbReference>
<dbReference type="InterPro" id="IPR012341">
    <property type="entry name" value="6hp_glycosidase-like_sf"/>
</dbReference>
<dbReference type="EMBL" id="CP002116">
    <property type="protein sequence ID" value="ADK80330.1"/>
    <property type="molecule type" value="Genomic_DNA"/>
</dbReference>
<dbReference type="RefSeq" id="WP_013253794.1">
    <property type="nucleotide sequence ID" value="NC_014364.1"/>
</dbReference>
<accession>E1R2P8</accession>
<evidence type="ECO:0000313" key="8">
    <source>
        <dbReference type="EMBL" id="ADK80330.1"/>
    </source>
</evidence>
<dbReference type="InterPro" id="IPR004197">
    <property type="entry name" value="Cellulase_Ig-like"/>
</dbReference>
<dbReference type="AlphaFoldDB" id="E1R2P8"/>
<evidence type="ECO:0000256" key="1">
    <source>
        <dbReference type="ARBA" id="ARBA00007072"/>
    </source>
</evidence>
<keyword evidence="5" id="KW-0624">Polysaccharide degradation</keyword>
<dbReference type="SUPFAM" id="SSF48208">
    <property type="entry name" value="Six-hairpin glycosidases"/>
    <property type="match status" value="1"/>
</dbReference>
<keyword evidence="4" id="KW-0326">Glycosidase</keyword>
<dbReference type="CAZy" id="GH9">
    <property type="family name" value="Glycoside Hydrolase Family 9"/>
</dbReference>
<dbReference type="Gene3D" id="2.60.40.10">
    <property type="entry name" value="Immunoglobulins"/>
    <property type="match status" value="1"/>
</dbReference>
<protein>
    <submittedName>
        <fullName evidence="8">Glycoside hydrolase family 9</fullName>
    </submittedName>
</protein>
<evidence type="ECO:0000313" key="9">
    <source>
        <dbReference type="Proteomes" id="UP000002318"/>
    </source>
</evidence>
<dbReference type="HOGENOM" id="CLU_033791_0_0_12"/>
<keyword evidence="2 8" id="KW-0378">Hydrolase</keyword>
<dbReference type="CDD" id="cd02850">
    <property type="entry name" value="E_set_Cellulase_N"/>
    <property type="match status" value="1"/>
</dbReference>
<dbReference type="OrthoDB" id="9808897at2"/>
<dbReference type="SUPFAM" id="SSF81296">
    <property type="entry name" value="E set domains"/>
    <property type="match status" value="1"/>
</dbReference>
<keyword evidence="3" id="KW-0119">Carbohydrate metabolism</keyword>